<protein>
    <submittedName>
        <fullName evidence="2">DUF1015 domain-containing protein</fullName>
    </submittedName>
</protein>
<comment type="caution">
    <text evidence="2">The sequence shown here is derived from an EMBL/GenBank/DDBJ whole genome shotgun (WGS) entry which is preliminary data.</text>
</comment>
<dbReference type="PANTHER" id="PTHR36454:SF1">
    <property type="entry name" value="DUF1015 DOMAIN-CONTAINING PROTEIN"/>
    <property type="match status" value="1"/>
</dbReference>
<feature type="region of interest" description="Disordered" evidence="1">
    <location>
        <begin position="1"/>
        <end position="26"/>
    </location>
</feature>
<evidence type="ECO:0000256" key="1">
    <source>
        <dbReference type="SAM" id="MobiDB-lite"/>
    </source>
</evidence>
<keyword evidence="3" id="KW-1185">Reference proteome</keyword>
<organism evidence="2 3">
    <name type="scientific">Streptomonospora halophila</name>
    <dbReference type="NCBI Taxonomy" id="427369"/>
    <lineage>
        <taxon>Bacteria</taxon>
        <taxon>Bacillati</taxon>
        <taxon>Actinomycetota</taxon>
        <taxon>Actinomycetes</taxon>
        <taxon>Streptosporangiales</taxon>
        <taxon>Nocardiopsidaceae</taxon>
        <taxon>Streptomonospora</taxon>
    </lineage>
</organism>
<evidence type="ECO:0000313" key="3">
    <source>
        <dbReference type="Proteomes" id="UP001499993"/>
    </source>
</evidence>
<reference evidence="3" key="1">
    <citation type="journal article" date="2019" name="Int. J. Syst. Evol. Microbiol.">
        <title>The Global Catalogue of Microorganisms (GCM) 10K type strain sequencing project: providing services to taxonomists for standard genome sequencing and annotation.</title>
        <authorList>
            <consortium name="The Broad Institute Genomics Platform"/>
            <consortium name="The Broad Institute Genome Sequencing Center for Infectious Disease"/>
            <person name="Wu L."/>
            <person name="Ma J."/>
        </authorList>
    </citation>
    <scope>NUCLEOTIDE SEQUENCE [LARGE SCALE GENOMIC DNA]</scope>
    <source>
        <strain evidence="3">JCM 18123</strain>
    </source>
</reference>
<name>A0ABP9H3N1_9ACTN</name>
<dbReference type="Proteomes" id="UP001499993">
    <property type="component" value="Unassembled WGS sequence"/>
</dbReference>
<evidence type="ECO:0000313" key="2">
    <source>
        <dbReference type="EMBL" id="GAA4958373.1"/>
    </source>
</evidence>
<feature type="compositionally biased region" description="Low complexity" evidence="1">
    <location>
        <begin position="1"/>
        <end position="17"/>
    </location>
</feature>
<accession>A0ABP9H3N1</accession>
<sequence>MRRWPAPAAPARFPRAAETPHADGYRASVRTHRGADALELAPLRGVRYADPDAGRMLDSPDFDIARVLAPPYDVLDAASFADLTRAEPHNAARLTVPPVTVGQRPGLGPPITAADRYAAAARTLRRWLADGILVRDRQPAVYVYEQSLPGGERQRGLIGALRLPDPSSPVVRPHEHVAPGPVFDRARLMAATQANLEPILLLYRGGTGAAARITDTVAGTWPHPIVDTATADGAAHRLWAVTDTGLHGEIAADLAARTALIADGHHRYAAYQRLKARRHGPGPWDHGLALLVDSDSSPPHLGAIHRVLRGLATEAAVAAASAVAEAVPLHGDAAGHPAPAAAAGGGALPADADGPALVLADPSRGQRFLLRVDAARMAAAYPDRSPGWRALPTAALQFLMGVWGLGEDDVDLVHDDPAAAVAAARPDTDTAVLLGPVPVEDVYAVAAGGELAPRKTTSFGPKPRTGLVLRTGGTGFS</sequence>
<dbReference type="InterPro" id="IPR008323">
    <property type="entry name" value="UCP033563"/>
</dbReference>
<dbReference type="Pfam" id="PF06245">
    <property type="entry name" value="DUF1015"/>
    <property type="match status" value="1"/>
</dbReference>
<proteinExistence type="predicted"/>
<dbReference type="PANTHER" id="PTHR36454">
    <property type="entry name" value="LMO2823 PROTEIN"/>
    <property type="match status" value="1"/>
</dbReference>
<gene>
    <name evidence="2" type="ORF">GCM10023224_50430</name>
</gene>
<dbReference type="EMBL" id="BAABIK010000053">
    <property type="protein sequence ID" value="GAA4958373.1"/>
    <property type="molecule type" value="Genomic_DNA"/>
</dbReference>